<keyword evidence="7" id="KW-0472">Membrane</keyword>
<comment type="subcellular location">
    <subcellularLocation>
        <location evidence="1">Golgi apparatus membrane</location>
        <topology evidence="1">Peripheral membrane protein</topology>
    </subcellularLocation>
</comment>
<evidence type="ECO:0000256" key="2">
    <source>
        <dbReference type="ARBA" id="ARBA00007603"/>
    </source>
</evidence>
<evidence type="ECO:0000256" key="8">
    <source>
        <dbReference type="ARBA" id="ARBA00031344"/>
    </source>
</evidence>
<sequence length="266" mass="29710">MSFQLGAPSDHSSDDEDLPFPAPLAHDAFQPTGSEFSPHTFLSSLRNRHQTLEDLRSELRNRSKDLESELVELVNRDYADFVGLGSSVKGGEGRVEDLKVGLLEFRREVETIVRAIEEVKTQVEAEIRAKERIRKEKALGRPLLALAQKLDELSVVLLLDGSDSVGGPPGFLEDGDGLTSSRRLGKLVRIWVYVVDFLLPKVPTEHPFVKRQGERMKKIRETLLIDLKSALKESRRKGEADTTLELLGMFADLRAEGEAVKAVARK</sequence>
<gene>
    <name evidence="12" type="ORF">FN846DRAFT_997582</name>
</gene>
<dbReference type="GO" id="GO:0017119">
    <property type="term" value="C:Golgi transport complex"/>
    <property type="evidence" value="ECO:0007669"/>
    <property type="project" value="TreeGrafter"/>
</dbReference>
<comment type="similarity">
    <text evidence="2">Belongs to the COG2 family.</text>
</comment>
<dbReference type="AlphaFoldDB" id="A0A5J5EKF7"/>
<evidence type="ECO:0000313" key="12">
    <source>
        <dbReference type="EMBL" id="KAA8895188.1"/>
    </source>
</evidence>
<keyword evidence="4" id="KW-0813">Transport</keyword>
<evidence type="ECO:0000256" key="3">
    <source>
        <dbReference type="ARBA" id="ARBA00020977"/>
    </source>
</evidence>
<evidence type="ECO:0000259" key="11">
    <source>
        <dbReference type="Pfam" id="PF06148"/>
    </source>
</evidence>
<accession>A0A5J5EKF7</accession>
<dbReference type="GO" id="GO:0000139">
    <property type="term" value="C:Golgi membrane"/>
    <property type="evidence" value="ECO:0007669"/>
    <property type="project" value="UniProtKB-SubCell"/>
</dbReference>
<evidence type="ECO:0000256" key="1">
    <source>
        <dbReference type="ARBA" id="ARBA00004395"/>
    </source>
</evidence>
<reference evidence="12 13" key="1">
    <citation type="submission" date="2019-09" db="EMBL/GenBank/DDBJ databases">
        <title>Draft genome of the ectomycorrhizal ascomycete Sphaerosporella brunnea.</title>
        <authorList>
            <consortium name="DOE Joint Genome Institute"/>
            <person name="Benucci G.M."/>
            <person name="Marozzi G."/>
            <person name="Antonielli L."/>
            <person name="Sanchez S."/>
            <person name="Marco P."/>
            <person name="Wang X."/>
            <person name="Falini L.B."/>
            <person name="Barry K."/>
            <person name="Haridas S."/>
            <person name="Lipzen A."/>
            <person name="Labutti K."/>
            <person name="Grigoriev I.V."/>
            <person name="Murat C."/>
            <person name="Martin F."/>
            <person name="Albertini E."/>
            <person name="Donnini D."/>
            <person name="Bonito G."/>
        </authorList>
    </citation>
    <scope>NUCLEOTIDE SEQUENCE [LARGE SCALE GENOMIC DNA]</scope>
    <source>
        <strain evidence="12 13">Sb_GMNB300</strain>
    </source>
</reference>
<feature type="coiled-coil region" evidence="9">
    <location>
        <begin position="42"/>
        <end position="76"/>
    </location>
</feature>
<dbReference type="Proteomes" id="UP000326924">
    <property type="component" value="Unassembled WGS sequence"/>
</dbReference>
<feature type="domain" description="Conserved oligomeric Golgi complex subunit 2 N-terminal" evidence="11">
    <location>
        <begin position="33"/>
        <end position="98"/>
    </location>
</feature>
<comment type="caution">
    <text evidence="12">The sequence shown here is derived from an EMBL/GenBank/DDBJ whole genome shotgun (WGS) entry which is preliminary data.</text>
</comment>
<dbReference type="Pfam" id="PF06148">
    <property type="entry name" value="COG2_N"/>
    <property type="match status" value="1"/>
</dbReference>
<dbReference type="PANTHER" id="PTHR12961">
    <property type="entry name" value="CONSERVED OLIGOMERIC GOLGI COMPLEX COMPONENT 2"/>
    <property type="match status" value="1"/>
</dbReference>
<feature type="region of interest" description="Disordered" evidence="10">
    <location>
        <begin position="1"/>
        <end position="33"/>
    </location>
</feature>
<dbReference type="GO" id="GO:0006891">
    <property type="term" value="P:intra-Golgi vesicle-mediated transport"/>
    <property type="evidence" value="ECO:0007669"/>
    <property type="project" value="TreeGrafter"/>
</dbReference>
<evidence type="ECO:0000313" key="13">
    <source>
        <dbReference type="Proteomes" id="UP000326924"/>
    </source>
</evidence>
<keyword evidence="13" id="KW-1185">Reference proteome</keyword>
<dbReference type="EMBL" id="VXIS01000283">
    <property type="protein sequence ID" value="KAA8895188.1"/>
    <property type="molecule type" value="Genomic_DNA"/>
</dbReference>
<protein>
    <recommendedName>
        <fullName evidence="3">Conserved oligomeric Golgi complex subunit 2</fullName>
    </recommendedName>
    <alternativeName>
        <fullName evidence="8">Component of oligomeric Golgi complex 2</fullName>
    </alternativeName>
</protein>
<name>A0A5J5EKF7_9PEZI</name>
<dbReference type="InterPro" id="IPR009316">
    <property type="entry name" value="COG2"/>
</dbReference>
<evidence type="ECO:0000256" key="7">
    <source>
        <dbReference type="ARBA" id="ARBA00023136"/>
    </source>
</evidence>
<organism evidence="12 13">
    <name type="scientific">Sphaerosporella brunnea</name>
    <dbReference type="NCBI Taxonomy" id="1250544"/>
    <lineage>
        <taxon>Eukaryota</taxon>
        <taxon>Fungi</taxon>
        <taxon>Dikarya</taxon>
        <taxon>Ascomycota</taxon>
        <taxon>Pezizomycotina</taxon>
        <taxon>Pezizomycetes</taxon>
        <taxon>Pezizales</taxon>
        <taxon>Pyronemataceae</taxon>
        <taxon>Sphaerosporella</taxon>
    </lineage>
</organism>
<evidence type="ECO:0000256" key="5">
    <source>
        <dbReference type="ARBA" id="ARBA00022927"/>
    </source>
</evidence>
<dbReference type="InParanoid" id="A0A5J5EKF7"/>
<evidence type="ECO:0000256" key="4">
    <source>
        <dbReference type="ARBA" id="ARBA00022448"/>
    </source>
</evidence>
<evidence type="ECO:0000256" key="6">
    <source>
        <dbReference type="ARBA" id="ARBA00023034"/>
    </source>
</evidence>
<dbReference type="OrthoDB" id="332281at2759"/>
<keyword evidence="6" id="KW-0333">Golgi apparatus</keyword>
<dbReference type="PANTHER" id="PTHR12961:SF0">
    <property type="entry name" value="CONSERVED OLIGOMERIC GOLGI COMPLEX SUBUNIT 2"/>
    <property type="match status" value="1"/>
</dbReference>
<dbReference type="GO" id="GO:0015031">
    <property type="term" value="P:protein transport"/>
    <property type="evidence" value="ECO:0007669"/>
    <property type="project" value="UniProtKB-KW"/>
</dbReference>
<dbReference type="GO" id="GO:0007030">
    <property type="term" value="P:Golgi organization"/>
    <property type="evidence" value="ECO:0007669"/>
    <property type="project" value="InterPro"/>
</dbReference>
<proteinExistence type="inferred from homology"/>
<dbReference type="InterPro" id="IPR024602">
    <property type="entry name" value="COG_su2_N"/>
</dbReference>
<keyword evidence="9" id="KW-0175">Coiled coil</keyword>
<evidence type="ECO:0000256" key="10">
    <source>
        <dbReference type="SAM" id="MobiDB-lite"/>
    </source>
</evidence>
<evidence type="ECO:0000256" key="9">
    <source>
        <dbReference type="SAM" id="Coils"/>
    </source>
</evidence>
<keyword evidence="5" id="KW-0653">Protein transport</keyword>